<gene>
    <name evidence="1" type="ORF">SAMN05421741_11817</name>
</gene>
<name>A0A1I5DZ86_9FLAO</name>
<accession>A0A1I5DZ86</accession>
<sequence length="130" mass="14486">MPLILRSVKQTELTWTELDGNFTYLNNRIDAVEQLVNGNEVVKVTAQTFLPAQEDQARTNIKAASVQALMDLEDRFNDLETMGVVTYAVQQPTAQQQQTARDNIDSVGNPEMQATAVPDWSGQITSLINF</sequence>
<dbReference type="STRING" id="913024.SAMN05421741_11817"/>
<dbReference type="AlphaFoldDB" id="A0A1I5DZ86"/>
<organism evidence="1 2">
    <name type="scientific">Paenimyroides ummariense</name>
    <dbReference type="NCBI Taxonomy" id="913024"/>
    <lineage>
        <taxon>Bacteria</taxon>
        <taxon>Pseudomonadati</taxon>
        <taxon>Bacteroidota</taxon>
        <taxon>Flavobacteriia</taxon>
        <taxon>Flavobacteriales</taxon>
        <taxon>Flavobacteriaceae</taxon>
        <taxon>Paenimyroides</taxon>
    </lineage>
</organism>
<dbReference type="Proteomes" id="UP000199036">
    <property type="component" value="Unassembled WGS sequence"/>
</dbReference>
<dbReference type="EMBL" id="FOVI01000018">
    <property type="protein sequence ID" value="SFO04585.1"/>
    <property type="molecule type" value="Genomic_DNA"/>
</dbReference>
<dbReference type="RefSeq" id="WP_091524580.1">
    <property type="nucleotide sequence ID" value="NZ_FOVI01000018.1"/>
</dbReference>
<reference evidence="2" key="1">
    <citation type="submission" date="2016-10" db="EMBL/GenBank/DDBJ databases">
        <authorList>
            <person name="Varghese N."/>
            <person name="Submissions S."/>
        </authorList>
    </citation>
    <scope>NUCLEOTIDE SEQUENCE [LARGE SCALE GENOMIC DNA]</scope>
    <source>
        <strain evidence="2">DS-12</strain>
    </source>
</reference>
<evidence type="ECO:0000313" key="2">
    <source>
        <dbReference type="Proteomes" id="UP000199036"/>
    </source>
</evidence>
<proteinExistence type="predicted"/>
<protein>
    <submittedName>
        <fullName evidence="1">Uncharacterized protein</fullName>
    </submittedName>
</protein>
<evidence type="ECO:0000313" key="1">
    <source>
        <dbReference type="EMBL" id="SFO04585.1"/>
    </source>
</evidence>
<keyword evidence="2" id="KW-1185">Reference proteome</keyword>